<keyword evidence="2" id="KW-1185">Reference proteome</keyword>
<dbReference type="Proteomes" id="UP001056984">
    <property type="component" value="Segment"/>
</dbReference>
<accession>A0A9E7L8W2</accession>
<dbReference type="EMBL" id="ON185585">
    <property type="protein sequence ID" value="URF91807.1"/>
    <property type="molecule type" value="Genomic_DNA"/>
</dbReference>
<protein>
    <submittedName>
        <fullName evidence="1">Uncharacterized protein</fullName>
    </submittedName>
</protein>
<organism evidence="1 2">
    <name type="scientific">Escherichia phage EC148</name>
    <dbReference type="NCBI Taxonomy" id="2936943"/>
    <lineage>
        <taxon>Viruses</taxon>
        <taxon>Duplodnaviria</taxon>
        <taxon>Heunggongvirae</taxon>
        <taxon>Uroviricota</taxon>
        <taxon>Caudoviricetes</taxon>
        <taxon>Demerecviridae</taxon>
        <taxon>Markadamsvirinae</taxon>
        <taxon>Tequintavirus</taxon>
        <taxon>Tequintavirus EC148</taxon>
    </lineage>
</organism>
<name>A0A9E7L8W2_9CAUD</name>
<sequence>MAPDAKADIDISMSELKGRVITVSDEGEEVFELPFSLTVAPKFD</sequence>
<reference evidence="1" key="1">
    <citation type="submission" date="2022-04" db="EMBL/GenBank/DDBJ databases">
        <authorList>
            <person name="Vitt A.R."/>
            <person name="Ahern S.J."/>
            <person name="Gambino M."/>
            <person name="Holst Sorensen M.C."/>
            <person name="Brondsted L."/>
        </authorList>
    </citation>
    <scope>NUCLEOTIDE SEQUENCE</scope>
</reference>
<evidence type="ECO:0000313" key="2">
    <source>
        <dbReference type="Proteomes" id="UP001056984"/>
    </source>
</evidence>
<evidence type="ECO:0000313" key="1">
    <source>
        <dbReference type="EMBL" id="URF91807.1"/>
    </source>
</evidence>
<proteinExistence type="predicted"/>